<gene>
    <name evidence="1" type="ORF">T4D_2203</name>
</gene>
<reference evidence="1 2" key="1">
    <citation type="submission" date="2015-01" db="EMBL/GenBank/DDBJ databases">
        <title>Evolution of Trichinella species and genotypes.</title>
        <authorList>
            <person name="Korhonen P.K."/>
            <person name="Edoardo P."/>
            <person name="Giuseppe L.R."/>
            <person name="Gasser R.B."/>
        </authorList>
    </citation>
    <scope>NUCLEOTIDE SEQUENCE [LARGE SCALE GENOMIC DNA]</scope>
    <source>
        <strain evidence="1">ISS470</strain>
    </source>
</reference>
<evidence type="ECO:0000313" key="2">
    <source>
        <dbReference type="Proteomes" id="UP000054995"/>
    </source>
</evidence>
<sequence>LLFAVCAVSVLALGRPAFFIQARFRCESYSTFCFNFGNSCSVCSSLPASLLCPNGTKSPVGNRVSCLASSVGLIARLTNAFQGFQTGEGRPAGRNWIFGSCRVLDAKPSDIDQASYSSKPFLSITYVSFNLFTNIRNGNFIHLWGCLIEFLFLICRSKI</sequence>
<dbReference type="OrthoDB" id="10453792at2759"/>
<comment type="caution">
    <text evidence="1">The sequence shown here is derived from an EMBL/GenBank/DDBJ whole genome shotgun (WGS) entry which is preliminary data.</text>
</comment>
<dbReference type="Proteomes" id="UP000054995">
    <property type="component" value="Unassembled WGS sequence"/>
</dbReference>
<name>A0A0V1FPC2_TRIPS</name>
<dbReference type="EMBL" id="JYDT01000049">
    <property type="protein sequence ID" value="KRY87810.1"/>
    <property type="molecule type" value="Genomic_DNA"/>
</dbReference>
<proteinExistence type="predicted"/>
<protein>
    <submittedName>
        <fullName evidence="1">Uncharacterized protein</fullName>
    </submittedName>
</protein>
<accession>A0A0V1FPC2</accession>
<keyword evidence="2" id="KW-1185">Reference proteome</keyword>
<dbReference type="AlphaFoldDB" id="A0A0V1FPC2"/>
<organism evidence="1 2">
    <name type="scientific">Trichinella pseudospiralis</name>
    <name type="common">Parasitic roundworm</name>
    <dbReference type="NCBI Taxonomy" id="6337"/>
    <lineage>
        <taxon>Eukaryota</taxon>
        <taxon>Metazoa</taxon>
        <taxon>Ecdysozoa</taxon>
        <taxon>Nematoda</taxon>
        <taxon>Enoplea</taxon>
        <taxon>Dorylaimia</taxon>
        <taxon>Trichinellida</taxon>
        <taxon>Trichinellidae</taxon>
        <taxon>Trichinella</taxon>
    </lineage>
</organism>
<evidence type="ECO:0000313" key="1">
    <source>
        <dbReference type="EMBL" id="KRY87810.1"/>
    </source>
</evidence>
<feature type="non-terminal residue" evidence="1">
    <location>
        <position position="1"/>
    </location>
</feature>